<evidence type="ECO:0000313" key="2">
    <source>
        <dbReference type="Proteomes" id="UP000247702"/>
    </source>
</evidence>
<gene>
    <name evidence="1" type="ORF">RclHR1_10720004</name>
</gene>
<dbReference type="Proteomes" id="UP000247702">
    <property type="component" value="Unassembled WGS sequence"/>
</dbReference>
<proteinExistence type="predicted"/>
<dbReference type="AlphaFoldDB" id="A0A2Z6Q2B5"/>
<reference evidence="1 2" key="1">
    <citation type="submission" date="2017-11" db="EMBL/GenBank/DDBJ databases">
        <title>The genome of Rhizophagus clarus HR1 reveals common genetic basis of auxotrophy among arbuscular mycorrhizal fungi.</title>
        <authorList>
            <person name="Kobayashi Y."/>
        </authorList>
    </citation>
    <scope>NUCLEOTIDE SEQUENCE [LARGE SCALE GENOMIC DNA]</scope>
    <source>
        <strain evidence="1 2">HR1</strain>
    </source>
</reference>
<comment type="caution">
    <text evidence="1">The sequence shown here is derived from an EMBL/GenBank/DDBJ whole genome shotgun (WGS) entry which is preliminary data.</text>
</comment>
<evidence type="ECO:0000313" key="1">
    <source>
        <dbReference type="EMBL" id="GBB84093.1"/>
    </source>
</evidence>
<sequence>MNCDSPTEQTFYKQNEADLRLRWHEESLKYDFNKDGKNSKLCYNAEINDIKEQKKYLYKSLPDDNHYSYFLTEFYKRMENINSMSELIKEFEEVITDEANLSESTAL</sequence>
<dbReference type="EMBL" id="BEXD01000083">
    <property type="protein sequence ID" value="GBB84093.1"/>
    <property type="molecule type" value="Genomic_DNA"/>
</dbReference>
<protein>
    <submittedName>
        <fullName evidence="1">Uncharacterized protein</fullName>
    </submittedName>
</protein>
<organism evidence="1 2">
    <name type="scientific">Rhizophagus clarus</name>
    <dbReference type="NCBI Taxonomy" id="94130"/>
    <lineage>
        <taxon>Eukaryota</taxon>
        <taxon>Fungi</taxon>
        <taxon>Fungi incertae sedis</taxon>
        <taxon>Mucoromycota</taxon>
        <taxon>Glomeromycotina</taxon>
        <taxon>Glomeromycetes</taxon>
        <taxon>Glomerales</taxon>
        <taxon>Glomeraceae</taxon>
        <taxon>Rhizophagus</taxon>
    </lineage>
</organism>
<keyword evidence="2" id="KW-1185">Reference proteome</keyword>
<name>A0A2Z6Q2B5_9GLOM</name>
<accession>A0A2Z6Q2B5</accession>